<name>A0A927F8X7_9BACT</name>
<keyword evidence="10" id="KW-1185">Reference proteome</keyword>
<feature type="signal peptide" evidence="5">
    <location>
        <begin position="1"/>
        <end position="21"/>
    </location>
</feature>
<reference evidence="9" key="1">
    <citation type="submission" date="2020-09" db="EMBL/GenBank/DDBJ databases">
        <title>Pelagicoccus enzymogenes sp. nov. with an EPS production, isolated from marine sediment.</title>
        <authorList>
            <person name="Feng X."/>
        </authorList>
    </citation>
    <scope>NUCLEOTIDE SEQUENCE</scope>
    <source>
        <strain evidence="9">NFK12</strain>
    </source>
</reference>
<evidence type="ECO:0000259" key="7">
    <source>
        <dbReference type="Pfam" id="PF02836"/>
    </source>
</evidence>
<comment type="caution">
    <text evidence="9">The sequence shown here is derived from an EMBL/GenBank/DDBJ whole genome shotgun (WGS) entry which is preliminary data.</text>
</comment>
<evidence type="ECO:0000256" key="4">
    <source>
        <dbReference type="SAM" id="MobiDB-lite"/>
    </source>
</evidence>
<dbReference type="Gene3D" id="2.60.120.260">
    <property type="entry name" value="Galactose-binding domain-like"/>
    <property type="match status" value="1"/>
</dbReference>
<evidence type="ECO:0000259" key="8">
    <source>
        <dbReference type="Pfam" id="PF22666"/>
    </source>
</evidence>
<feature type="compositionally biased region" description="Polar residues" evidence="4">
    <location>
        <begin position="1323"/>
        <end position="1332"/>
    </location>
</feature>
<feature type="domain" description="Glycoside hydrolase family 2 immunoglobulin-like beta-sandwich" evidence="6">
    <location>
        <begin position="224"/>
        <end position="331"/>
    </location>
</feature>
<dbReference type="PANTHER" id="PTHR42732:SF1">
    <property type="entry name" value="BETA-MANNOSIDASE"/>
    <property type="match status" value="1"/>
</dbReference>
<organism evidence="9 10">
    <name type="scientific">Pelagicoccus enzymogenes</name>
    <dbReference type="NCBI Taxonomy" id="2773457"/>
    <lineage>
        <taxon>Bacteria</taxon>
        <taxon>Pseudomonadati</taxon>
        <taxon>Verrucomicrobiota</taxon>
        <taxon>Opitutia</taxon>
        <taxon>Puniceicoccales</taxon>
        <taxon>Pelagicoccaceae</taxon>
        <taxon>Pelagicoccus</taxon>
    </lineage>
</organism>
<dbReference type="SUPFAM" id="SSF52317">
    <property type="entry name" value="Class I glutamine amidotransferase-like"/>
    <property type="match status" value="1"/>
</dbReference>
<evidence type="ECO:0000259" key="6">
    <source>
        <dbReference type="Pfam" id="PF00703"/>
    </source>
</evidence>
<dbReference type="InterPro" id="IPR017853">
    <property type="entry name" value="GH"/>
</dbReference>
<dbReference type="GO" id="GO:0004553">
    <property type="term" value="F:hydrolase activity, hydrolyzing O-glycosyl compounds"/>
    <property type="evidence" value="ECO:0007669"/>
    <property type="project" value="InterPro"/>
</dbReference>
<evidence type="ECO:0000313" key="10">
    <source>
        <dbReference type="Proteomes" id="UP000622317"/>
    </source>
</evidence>
<dbReference type="Gene3D" id="3.20.20.80">
    <property type="entry name" value="Glycosidases"/>
    <property type="match status" value="1"/>
</dbReference>
<dbReference type="InterPro" id="IPR006102">
    <property type="entry name" value="Ig-like_GH2"/>
</dbReference>
<dbReference type="GO" id="GO:0005975">
    <property type="term" value="P:carbohydrate metabolic process"/>
    <property type="evidence" value="ECO:0007669"/>
    <property type="project" value="InterPro"/>
</dbReference>
<accession>A0A927F8X7</accession>
<keyword evidence="2" id="KW-0378">Hydrolase</keyword>
<evidence type="ECO:0000256" key="3">
    <source>
        <dbReference type="ARBA" id="ARBA00023295"/>
    </source>
</evidence>
<proteinExistence type="inferred from homology"/>
<dbReference type="Pfam" id="PF22666">
    <property type="entry name" value="Glyco_hydro_2_N2"/>
    <property type="match status" value="1"/>
</dbReference>
<dbReference type="InterPro" id="IPR029062">
    <property type="entry name" value="Class_I_gatase-like"/>
</dbReference>
<gene>
    <name evidence="9" type="ORF">IEN85_11115</name>
</gene>
<dbReference type="Pfam" id="PF02836">
    <property type="entry name" value="Glyco_hydro_2_C"/>
    <property type="match status" value="1"/>
</dbReference>
<dbReference type="InterPro" id="IPR013783">
    <property type="entry name" value="Ig-like_fold"/>
</dbReference>
<dbReference type="RefSeq" id="WP_191617159.1">
    <property type="nucleotide sequence ID" value="NZ_JACYFG010000032.1"/>
</dbReference>
<feature type="domain" description="Glycoside hydrolase family 2 catalytic" evidence="7">
    <location>
        <begin position="375"/>
        <end position="523"/>
    </location>
</feature>
<feature type="chain" id="PRO_5036712177" description="Beta-galactosidase" evidence="5">
    <location>
        <begin position="22"/>
        <end position="1339"/>
    </location>
</feature>
<dbReference type="Pfam" id="PF00703">
    <property type="entry name" value="Glyco_hydro_2"/>
    <property type="match status" value="1"/>
</dbReference>
<dbReference type="InterPro" id="IPR054593">
    <property type="entry name" value="Beta-mannosidase-like_N2"/>
</dbReference>
<dbReference type="Gene3D" id="2.60.40.10">
    <property type="entry name" value="Immunoglobulins"/>
    <property type="match status" value="1"/>
</dbReference>
<dbReference type="InterPro" id="IPR036156">
    <property type="entry name" value="Beta-gal/glucu_dom_sf"/>
</dbReference>
<comment type="similarity">
    <text evidence="1">Belongs to the glycosyl hydrolase 2 family.</text>
</comment>
<keyword evidence="5" id="KW-0732">Signal</keyword>
<dbReference type="SUPFAM" id="SSF49785">
    <property type="entry name" value="Galactose-binding domain-like"/>
    <property type="match status" value="1"/>
</dbReference>
<evidence type="ECO:0000313" key="9">
    <source>
        <dbReference type="EMBL" id="MBD5780040.1"/>
    </source>
</evidence>
<dbReference type="Proteomes" id="UP000622317">
    <property type="component" value="Unassembled WGS sequence"/>
</dbReference>
<evidence type="ECO:0008006" key="11">
    <source>
        <dbReference type="Google" id="ProtNLM"/>
    </source>
</evidence>
<feature type="domain" description="Beta-mannosidase-like galactose-binding" evidence="8">
    <location>
        <begin position="108"/>
        <end position="176"/>
    </location>
</feature>
<sequence>MPPKRCFTLLAILIFCKIALAQTNIAPTSPVPDPIDLAWLPKANHESPTQSLNWIHRQAPGFLDRAPDLRKQAPLSGEWQFLPLTANAAGMRVDLPHEFPSKRDYQCAWYATRFELEALPQDRLFILLNRIDLLGVVFLNGQRIGQHAGSYTPFEFEITDAVVRGSNTLAIFVQDRSAAVDGDKAYHQLGPAWLDSEYSQGRADKVLPGGFDDVPVLELRSERYFRDIFVKTSTRQQEMEIEVEFTPAPAPSRSPAATLSFEVLDWSSGRRVDLEIPSHRIDNAETTHHKIRVPWQDPKLWSPNNPHLYVLRAVLETDQGKDILDTRFGFREFWIEGTSFLLNGIPTRLRGESIYRDFHLADESHTEIFKRYKEMFGSNACRIHAYMPHGDIIRAADEAGVLLINQSAIWSVNVMFYKRGGQRFLNNTKKEFEEWARRDRNSPSVVIWDVENEMLRYNHELHLPWVSQLPDFIKPFDDTRPINFSGGGWFDPDQDMVSLHMQEHYTRIMRDWKAKGDQPLLMGEFWVGGRMEQRIPTSPEFASTRERYLAEGEIYRERILEMREIGVSGVMPFRLSLLAFDRAATDRNGKTPLRPAATYAPIKQALQAETVFVWPRQKYTSANAPLQREIVVCNDGEIAKRYTLRYGWEDAPLKEVHLRLQPAEQGRIPVKLPAPSGEQTLIAHLNSEHESIANDRLSIVPIEHSGFSIDTVIQIYRDTDLSHTLEAVGLETRSTEAIPSPDQAPDLIWIIPDGANNRELNTHRDKILDFLNAGGTLLCLKQNQAPLWFPIKFQFWSAIQTSPHTYAAMGWEGLHKDLFYSKNAPILMQEHPIFTGIENDNLHLWDPVDGRVSDDVFARPSSVNKYESGNWIPLASGTRREHVSIAELSYGKGTLLSSQLNLTENLDNPQANRLLGNMLRYLSAKTPQKRIRKVALRGALSPTELSQQLNVPIDTLQGAFASHQDLMIALNGSDLEEAKQWAAAGGTVFIASGPLASQLSGVEFDSAQAEPYLATKVGAHPLLGGVSSALFLSDSRVGVSGHFTRLPDKARVLLQGFTGKAFWRFEDAGPILFSFPHGKGEILASSLQFGPQLKASEREMLSLVLTHYGTPIENAKSGLDHVVIKKTVPITVDGVLNEWLEDMEDRFVTPYLHAHPIYLTSESIVEGPPEFDLNLSAINYLLWNEEALHIAGVVFGEERTFETGIEYGRPKTFEQEIRYGNDIIKLSVEHDRTTASVNGKPLSLDLLATSTAESKDLTDATRLQFSYILASGKIASVDNLTGNTFEIKVPWDLLKTEATDKQVRALFTLFARGSKIQMPPNASAASPKTWLQTRLGKGK</sequence>
<dbReference type="SUPFAM" id="SSF49303">
    <property type="entry name" value="beta-Galactosidase/glucuronidase domain"/>
    <property type="match status" value="1"/>
</dbReference>
<evidence type="ECO:0000256" key="2">
    <source>
        <dbReference type="ARBA" id="ARBA00022801"/>
    </source>
</evidence>
<protein>
    <recommendedName>
        <fullName evidence="11">Beta-galactosidase</fullName>
    </recommendedName>
</protein>
<evidence type="ECO:0000256" key="1">
    <source>
        <dbReference type="ARBA" id="ARBA00007401"/>
    </source>
</evidence>
<evidence type="ECO:0000256" key="5">
    <source>
        <dbReference type="SAM" id="SignalP"/>
    </source>
</evidence>
<feature type="region of interest" description="Disordered" evidence="4">
    <location>
        <begin position="1318"/>
        <end position="1339"/>
    </location>
</feature>
<dbReference type="EMBL" id="JACYFG010000032">
    <property type="protein sequence ID" value="MBD5780040.1"/>
    <property type="molecule type" value="Genomic_DNA"/>
</dbReference>
<dbReference type="InterPro" id="IPR051913">
    <property type="entry name" value="GH2_Domain-Containing"/>
</dbReference>
<keyword evidence="3" id="KW-0326">Glycosidase</keyword>
<dbReference type="InterPro" id="IPR006103">
    <property type="entry name" value="Glyco_hydro_2_cat"/>
</dbReference>
<dbReference type="InterPro" id="IPR008979">
    <property type="entry name" value="Galactose-bd-like_sf"/>
</dbReference>
<dbReference type="PANTHER" id="PTHR42732">
    <property type="entry name" value="BETA-GALACTOSIDASE"/>
    <property type="match status" value="1"/>
</dbReference>
<dbReference type="SUPFAM" id="SSF51445">
    <property type="entry name" value="(Trans)glycosidases"/>
    <property type="match status" value="1"/>
</dbReference>